<feature type="non-terminal residue" evidence="2">
    <location>
        <position position="1"/>
    </location>
</feature>
<dbReference type="Proteomes" id="UP000028582">
    <property type="component" value="Unassembled WGS sequence"/>
</dbReference>
<accession>A0A080ZRC1</accession>
<protein>
    <submittedName>
        <fullName evidence="2">Uncharacterized protein</fullName>
    </submittedName>
</protein>
<evidence type="ECO:0000313" key="3">
    <source>
        <dbReference type="Proteomes" id="UP000028582"/>
    </source>
</evidence>
<gene>
    <name evidence="2" type="ORF">F444_14114</name>
</gene>
<organism evidence="2 3">
    <name type="scientific">Phytophthora nicotianae P1976</name>
    <dbReference type="NCBI Taxonomy" id="1317066"/>
    <lineage>
        <taxon>Eukaryota</taxon>
        <taxon>Sar</taxon>
        <taxon>Stramenopiles</taxon>
        <taxon>Oomycota</taxon>
        <taxon>Peronosporomycetes</taxon>
        <taxon>Peronosporales</taxon>
        <taxon>Peronosporaceae</taxon>
        <taxon>Phytophthora</taxon>
    </lineage>
</organism>
<name>A0A080ZRC1_PHYNI</name>
<proteinExistence type="predicted"/>
<evidence type="ECO:0000313" key="2">
    <source>
        <dbReference type="EMBL" id="ETO69182.1"/>
    </source>
</evidence>
<comment type="caution">
    <text evidence="2">The sequence shown here is derived from an EMBL/GenBank/DDBJ whole genome shotgun (WGS) entry which is preliminary data.</text>
</comment>
<evidence type="ECO:0000256" key="1">
    <source>
        <dbReference type="SAM" id="MobiDB-lite"/>
    </source>
</evidence>
<sequence>LAKPEFDRKKFNEYNITIKTTSSSENLFITKINSSSRKPSNTTGKTSSNREELPPPKSLDKLSNRTIKITIRESQTIYSESLEKSSSTQTKPSKTPINSWKWATFLQIGGCPKVQT</sequence>
<feature type="region of interest" description="Disordered" evidence="1">
    <location>
        <begin position="30"/>
        <end position="65"/>
    </location>
</feature>
<dbReference type="AlphaFoldDB" id="A0A080ZRC1"/>
<feature type="compositionally biased region" description="Polar residues" evidence="1">
    <location>
        <begin position="30"/>
        <end position="47"/>
    </location>
</feature>
<feature type="compositionally biased region" description="Basic and acidic residues" evidence="1">
    <location>
        <begin position="48"/>
        <end position="63"/>
    </location>
</feature>
<reference evidence="2 3" key="1">
    <citation type="submission" date="2013-11" db="EMBL/GenBank/DDBJ databases">
        <title>The Genome Sequence of Phytophthora parasitica P1976.</title>
        <authorList>
            <consortium name="The Broad Institute Genomics Platform"/>
            <person name="Russ C."/>
            <person name="Tyler B."/>
            <person name="Panabieres F."/>
            <person name="Shan W."/>
            <person name="Tripathy S."/>
            <person name="Grunwald N."/>
            <person name="Machado M."/>
            <person name="Johnson C.S."/>
            <person name="Walker B."/>
            <person name="Young S."/>
            <person name="Zeng Q."/>
            <person name="Gargeya S."/>
            <person name="Fitzgerald M."/>
            <person name="Haas B."/>
            <person name="Abouelleil A."/>
            <person name="Allen A.W."/>
            <person name="Alvarado L."/>
            <person name="Arachchi H.M."/>
            <person name="Berlin A.M."/>
            <person name="Chapman S.B."/>
            <person name="Gainer-Dewar J."/>
            <person name="Goldberg J."/>
            <person name="Griggs A."/>
            <person name="Gujja S."/>
            <person name="Hansen M."/>
            <person name="Howarth C."/>
            <person name="Imamovic A."/>
            <person name="Ireland A."/>
            <person name="Larimer J."/>
            <person name="McCowan C."/>
            <person name="Murphy C."/>
            <person name="Pearson M."/>
            <person name="Poon T.W."/>
            <person name="Priest M."/>
            <person name="Roberts A."/>
            <person name="Saif S."/>
            <person name="Shea T."/>
            <person name="Sisk P."/>
            <person name="Sykes S."/>
            <person name="Wortman J."/>
            <person name="Nusbaum C."/>
            <person name="Birren B."/>
        </authorList>
    </citation>
    <scope>NUCLEOTIDE SEQUENCE [LARGE SCALE GENOMIC DNA]</scope>
    <source>
        <strain evidence="2 3">P1976</strain>
    </source>
</reference>
<dbReference type="EMBL" id="ANJA01002569">
    <property type="protein sequence ID" value="ETO69182.1"/>
    <property type="molecule type" value="Genomic_DNA"/>
</dbReference>